<keyword evidence="1" id="KW-0812">Transmembrane</keyword>
<evidence type="ECO:0008006" key="4">
    <source>
        <dbReference type="Google" id="ProtNLM"/>
    </source>
</evidence>
<dbReference type="EMBL" id="BAAAFH010000022">
    <property type="protein sequence ID" value="GAA0876679.1"/>
    <property type="molecule type" value="Genomic_DNA"/>
</dbReference>
<keyword evidence="3" id="KW-1185">Reference proteome</keyword>
<sequence length="93" mass="11047">MQEKKCPTCGEWNPGNPKNCSSCGGLLDKNELLFEVRKKKGLIKEREPEGELFEIKPEYPWWRKGLLYFIRPIYWIFFYIISGFVWLVAWVSA</sequence>
<evidence type="ECO:0000313" key="3">
    <source>
        <dbReference type="Proteomes" id="UP001501126"/>
    </source>
</evidence>
<dbReference type="RefSeq" id="WP_343790020.1">
    <property type="nucleotide sequence ID" value="NZ_BAAAFH010000022.1"/>
</dbReference>
<protein>
    <recommendedName>
        <fullName evidence="4">RanBP2-type domain-containing protein</fullName>
    </recommendedName>
</protein>
<gene>
    <name evidence="2" type="ORF">GCM10009118_30890</name>
</gene>
<organism evidence="2 3">
    <name type="scientific">Wandonia haliotis</name>
    <dbReference type="NCBI Taxonomy" id="574963"/>
    <lineage>
        <taxon>Bacteria</taxon>
        <taxon>Pseudomonadati</taxon>
        <taxon>Bacteroidota</taxon>
        <taxon>Flavobacteriia</taxon>
        <taxon>Flavobacteriales</taxon>
        <taxon>Crocinitomicaceae</taxon>
        <taxon>Wandonia</taxon>
    </lineage>
</organism>
<accession>A0ABN1MTY0</accession>
<feature type="transmembrane region" description="Helical" evidence="1">
    <location>
        <begin position="73"/>
        <end position="92"/>
    </location>
</feature>
<evidence type="ECO:0000256" key="1">
    <source>
        <dbReference type="SAM" id="Phobius"/>
    </source>
</evidence>
<reference evidence="2 3" key="1">
    <citation type="journal article" date="2019" name="Int. J. Syst. Evol. Microbiol.">
        <title>The Global Catalogue of Microorganisms (GCM) 10K type strain sequencing project: providing services to taxonomists for standard genome sequencing and annotation.</title>
        <authorList>
            <consortium name="The Broad Institute Genomics Platform"/>
            <consortium name="The Broad Institute Genome Sequencing Center for Infectious Disease"/>
            <person name="Wu L."/>
            <person name="Ma J."/>
        </authorList>
    </citation>
    <scope>NUCLEOTIDE SEQUENCE [LARGE SCALE GENOMIC DNA]</scope>
    <source>
        <strain evidence="2 3">JCM 16083</strain>
    </source>
</reference>
<proteinExistence type="predicted"/>
<name>A0ABN1MTY0_9FLAO</name>
<evidence type="ECO:0000313" key="2">
    <source>
        <dbReference type="EMBL" id="GAA0876679.1"/>
    </source>
</evidence>
<comment type="caution">
    <text evidence="2">The sequence shown here is derived from an EMBL/GenBank/DDBJ whole genome shotgun (WGS) entry which is preliminary data.</text>
</comment>
<keyword evidence="1" id="KW-0472">Membrane</keyword>
<keyword evidence="1" id="KW-1133">Transmembrane helix</keyword>
<dbReference type="Proteomes" id="UP001501126">
    <property type="component" value="Unassembled WGS sequence"/>
</dbReference>